<protein>
    <submittedName>
        <fullName evidence="2">Uncharacterized protein</fullName>
    </submittedName>
</protein>
<proteinExistence type="predicted"/>
<evidence type="ECO:0000313" key="3">
    <source>
        <dbReference type="Proteomes" id="UP000604046"/>
    </source>
</evidence>
<accession>A0A812T7U0</accession>
<sequence length="120" mass="12646">MGHGAGGGGEGLALVQGSFSHSQLSLPTSLDELARFFTGTQAVKAQLLAGDAAAALRAAKEELGFGVLVVLFQKQPVACESKAADACRRVLWPESCAIGRQRPRRSSEDREMQGRCSGRC</sequence>
<gene>
    <name evidence="2" type="ORF">SNAT2548_LOCUS29031</name>
</gene>
<dbReference type="Proteomes" id="UP000604046">
    <property type="component" value="Unassembled WGS sequence"/>
</dbReference>
<reference evidence="2" key="1">
    <citation type="submission" date="2021-02" db="EMBL/GenBank/DDBJ databases">
        <authorList>
            <person name="Dougan E. K."/>
            <person name="Rhodes N."/>
            <person name="Thang M."/>
            <person name="Chan C."/>
        </authorList>
    </citation>
    <scope>NUCLEOTIDE SEQUENCE</scope>
</reference>
<dbReference type="EMBL" id="CAJNDS010002541">
    <property type="protein sequence ID" value="CAE7518686.1"/>
    <property type="molecule type" value="Genomic_DNA"/>
</dbReference>
<evidence type="ECO:0000256" key="1">
    <source>
        <dbReference type="SAM" id="MobiDB-lite"/>
    </source>
</evidence>
<organism evidence="2 3">
    <name type="scientific">Symbiodinium natans</name>
    <dbReference type="NCBI Taxonomy" id="878477"/>
    <lineage>
        <taxon>Eukaryota</taxon>
        <taxon>Sar</taxon>
        <taxon>Alveolata</taxon>
        <taxon>Dinophyceae</taxon>
        <taxon>Suessiales</taxon>
        <taxon>Symbiodiniaceae</taxon>
        <taxon>Symbiodinium</taxon>
    </lineage>
</organism>
<dbReference type="AlphaFoldDB" id="A0A812T7U0"/>
<keyword evidence="3" id="KW-1185">Reference proteome</keyword>
<comment type="caution">
    <text evidence="2">The sequence shown here is derived from an EMBL/GenBank/DDBJ whole genome shotgun (WGS) entry which is preliminary data.</text>
</comment>
<feature type="region of interest" description="Disordered" evidence="1">
    <location>
        <begin position="99"/>
        <end position="120"/>
    </location>
</feature>
<name>A0A812T7U0_9DINO</name>
<evidence type="ECO:0000313" key="2">
    <source>
        <dbReference type="EMBL" id="CAE7518686.1"/>
    </source>
</evidence>